<accession>A0AAP2G6Q8</accession>
<feature type="region of interest" description="Disordered" evidence="5">
    <location>
        <begin position="142"/>
        <end position="163"/>
    </location>
</feature>
<evidence type="ECO:0000256" key="3">
    <source>
        <dbReference type="ARBA" id="ARBA00022989"/>
    </source>
</evidence>
<keyword evidence="3 6" id="KW-1133">Transmembrane helix</keyword>
<feature type="domain" description="Methylamine utilisation protein MauE" evidence="7">
    <location>
        <begin position="7"/>
        <end position="134"/>
    </location>
</feature>
<keyword evidence="2 6" id="KW-0812">Transmembrane</keyword>
<dbReference type="GO" id="GO:0030416">
    <property type="term" value="P:methylamine metabolic process"/>
    <property type="evidence" value="ECO:0007669"/>
    <property type="project" value="InterPro"/>
</dbReference>
<evidence type="ECO:0000313" key="8">
    <source>
        <dbReference type="EMBL" id="MBS9525968.1"/>
    </source>
</evidence>
<evidence type="ECO:0000256" key="6">
    <source>
        <dbReference type="SAM" id="Phobius"/>
    </source>
</evidence>
<dbReference type="GO" id="GO:0016020">
    <property type="term" value="C:membrane"/>
    <property type="evidence" value="ECO:0007669"/>
    <property type="project" value="UniProtKB-SubCell"/>
</dbReference>
<gene>
    <name evidence="8" type="ORF">KI659_18250</name>
</gene>
<feature type="transmembrane region" description="Helical" evidence="6">
    <location>
        <begin position="80"/>
        <end position="100"/>
    </location>
</feature>
<evidence type="ECO:0000256" key="2">
    <source>
        <dbReference type="ARBA" id="ARBA00022692"/>
    </source>
</evidence>
<feature type="compositionally biased region" description="Polar residues" evidence="5">
    <location>
        <begin position="142"/>
        <end position="155"/>
    </location>
</feature>
<proteinExistence type="predicted"/>
<comment type="caution">
    <text evidence="8">The sequence shown here is derived from an EMBL/GenBank/DDBJ whole genome shotgun (WGS) entry which is preliminary data.</text>
</comment>
<evidence type="ECO:0000256" key="1">
    <source>
        <dbReference type="ARBA" id="ARBA00004141"/>
    </source>
</evidence>
<sequence>MDKIRNSLPLAASVLLILLWGYTGIAKLTDFASFRSAMQNQEIPLDWARILAYVIPPVELALAGMLIMPKLRFWGLAGSMVLMTIFSTYVGLVYIGSFPVVPCGCAGIFQDIGWGAHVLINISFVLLALLGLWALNQKEMQAGTSPNSSLPTQRAGSFVMPEE</sequence>
<dbReference type="InterPro" id="IPR009908">
    <property type="entry name" value="Methylamine_util_MauE"/>
</dbReference>
<keyword evidence="4 6" id="KW-0472">Membrane</keyword>
<evidence type="ECO:0000256" key="5">
    <source>
        <dbReference type="SAM" id="MobiDB-lite"/>
    </source>
</evidence>
<dbReference type="Proteomes" id="UP001319104">
    <property type="component" value="Unassembled WGS sequence"/>
</dbReference>
<dbReference type="RefSeq" id="WP_213946825.1">
    <property type="nucleotide sequence ID" value="NZ_JAHCMY010000027.1"/>
</dbReference>
<evidence type="ECO:0000313" key="9">
    <source>
        <dbReference type="Proteomes" id="UP001319104"/>
    </source>
</evidence>
<name>A0AAP2G6Q8_9BACT</name>
<protein>
    <recommendedName>
        <fullName evidence="7">Methylamine utilisation protein MauE domain-containing protein</fullName>
    </recommendedName>
</protein>
<dbReference type="Pfam" id="PF07291">
    <property type="entry name" value="MauE"/>
    <property type="match status" value="1"/>
</dbReference>
<dbReference type="AlphaFoldDB" id="A0AAP2G6Q8"/>
<reference evidence="8 9" key="1">
    <citation type="submission" date="2021-05" db="EMBL/GenBank/DDBJ databases">
        <authorList>
            <person name="Zhang Z.D."/>
            <person name="Osman G."/>
        </authorList>
    </citation>
    <scope>NUCLEOTIDE SEQUENCE [LARGE SCALE GENOMIC DNA]</scope>
    <source>
        <strain evidence="8 9">KCTC 32217</strain>
    </source>
</reference>
<evidence type="ECO:0000256" key="4">
    <source>
        <dbReference type="ARBA" id="ARBA00023136"/>
    </source>
</evidence>
<comment type="subcellular location">
    <subcellularLocation>
        <location evidence="1">Membrane</location>
        <topology evidence="1">Multi-pass membrane protein</topology>
    </subcellularLocation>
</comment>
<feature type="transmembrane region" description="Helical" evidence="6">
    <location>
        <begin position="50"/>
        <end position="68"/>
    </location>
</feature>
<keyword evidence="9" id="KW-1185">Reference proteome</keyword>
<evidence type="ECO:0000259" key="7">
    <source>
        <dbReference type="Pfam" id="PF07291"/>
    </source>
</evidence>
<organism evidence="8 9">
    <name type="scientific">Litoribacter ruber</name>
    <dbReference type="NCBI Taxonomy" id="702568"/>
    <lineage>
        <taxon>Bacteria</taxon>
        <taxon>Pseudomonadati</taxon>
        <taxon>Bacteroidota</taxon>
        <taxon>Cytophagia</taxon>
        <taxon>Cytophagales</taxon>
        <taxon>Cyclobacteriaceae</taxon>
        <taxon>Litoribacter</taxon>
    </lineage>
</organism>
<dbReference type="EMBL" id="JAHCMY010000027">
    <property type="protein sequence ID" value="MBS9525968.1"/>
    <property type="molecule type" value="Genomic_DNA"/>
</dbReference>
<feature type="transmembrane region" description="Helical" evidence="6">
    <location>
        <begin position="112"/>
        <end position="135"/>
    </location>
</feature>